<dbReference type="AlphaFoldDB" id="A0ABC7ZI85"/>
<dbReference type="InterPro" id="IPR036457">
    <property type="entry name" value="PPM-type-like_dom_sf"/>
</dbReference>
<dbReference type="KEGG" id="mgx:CM1_00625"/>
<dbReference type="SMART" id="SM00331">
    <property type="entry name" value="PP2C_SIG"/>
    <property type="match status" value="1"/>
</dbReference>
<evidence type="ECO:0000313" key="2">
    <source>
        <dbReference type="EMBL" id="AFQ03915.1"/>
    </source>
</evidence>
<dbReference type="EMBL" id="CP003772">
    <property type="protein sequence ID" value="AFQ03915.1"/>
    <property type="molecule type" value="Genomic_DNA"/>
</dbReference>
<evidence type="ECO:0000313" key="3">
    <source>
        <dbReference type="Proteomes" id="UP000005254"/>
    </source>
</evidence>
<dbReference type="SMART" id="SM00332">
    <property type="entry name" value="PP2Cc"/>
    <property type="match status" value="1"/>
</dbReference>
<accession>A0ABC7ZI85</accession>
<dbReference type="RefSeq" id="WP_010869334.1">
    <property type="nucleotide sequence ID" value="NC_018497.1"/>
</dbReference>
<dbReference type="GeneID" id="99646928"/>
<dbReference type="SUPFAM" id="SSF81606">
    <property type="entry name" value="PP2C-like"/>
    <property type="match status" value="1"/>
</dbReference>
<sequence>MQAANDHFFTGLSKKGPVRKENQDFYGFSFNQNNLLIVVCDGLGGYKGGKIASNLVGKLFLSLFEGFEFNQWDETTVKKWFENTLIQARFQLENCFQTVYEAQIQFARMASTLVLGILTKSDIYIFWIGDSRAYLLFENQAKLVTKDHNLYNQLVAMNADEKLLLSYSNQLLALTNTISKETKRPLVYGFYNTKIEQQEFLLLCSDGLYNFVEKELFFEIITNSKNLKQAVFNLYRKSIENASNDNITAALVNLQKWKQS</sequence>
<gene>
    <name evidence="2" type="ORF">CM1_00625</name>
</gene>
<reference evidence="2 3" key="1">
    <citation type="journal article" date="2012" name="J. Bacteriol.">
        <title>Draft Genome Sequences of Four Axenic Mycoplasma genitalium Strains Isolated from Denmark, Japan, and Australia.</title>
        <authorList>
            <person name="McGowin C.L."/>
            <person name="Ma L."/>
            <person name="Jensen J.S."/>
            <person name="Mancuso M.M."/>
            <person name="Hamasuna R."/>
            <person name="Adegboye D."/>
            <person name="Martin D.H."/>
        </authorList>
    </citation>
    <scope>NUCLEOTIDE SEQUENCE [LARGE SCALE GENOMIC DNA]</scope>
    <source>
        <strain evidence="2 3">M6320</strain>
    </source>
</reference>
<dbReference type="Gene3D" id="3.60.40.10">
    <property type="entry name" value="PPM-type phosphatase domain"/>
    <property type="match status" value="1"/>
</dbReference>
<feature type="domain" description="PPM-type phosphatase" evidence="1">
    <location>
        <begin position="9"/>
        <end position="254"/>
    </location>
</feature>
<dbReference type="Proteomes" id="UP000005254">
    <property type="component" value="Chromosome"/>
</dbReference>
<dbReference type="SMR" id="A0ABC7ZI85"/>
<dbReference type="InterPro" id="IPR001932">
    <property type="entry name" value="PPM-type_phosphatase-like_dom"/>
</dbReference>
<proteinExistence type="predicted"/>
<dbReference type="PANTHER" id="PTHR47992">
    <property type="entry name" value="PROTEIN PHOSPHATASE"/>
    <property type="match status" value="1"/>
</dbReference>
<dbReference type="CDD" id="cd00143">
    <property type="entry name" value="PP2Cc"/>
    <property type="match status" value="1"/>
</dbReference>
<dbReference type="Pfam" id="PF13672">
    <property type="entry name" value="PP2C_2"/>
    <property type="match status" value="1"/>
</dbReference>
<dbReference type="PROSITE" id="PS51746">
    <property type="entry name" value="PPM_2"/>
    <property type="match status" value="1"/>
</dbReference>
<evidence type="ECO:0000259" key="1">
    <source>
        <dbReference type="PROSITE" id="PS51746"/>
    </source>
</evidence>
<dbReference type="InterPro" id="IPR015655">
    <property type="entry name" value="PP2C"/>
</dbReference>
<protein>
    <submittedName>
        <fullName evidence="2">Protein phosphatase 2C</fullName>
    </submittedName>
</protein>
<organism evidence="2 3">
    <name type="scientific">Mycoplasmoides genitalium M6320</name>
    <dbReference type="NCBI Taxonomy" id="662945"/>
    <lineage>
        <taxon>Bacteria</taxon>
        <taxon>Bacillati</taxon>
        <taxon>Mycoplasmatota</taxon>
        <taxon>Mycoplasmoidales</taxon>
        <taxon>Mycoplasmoidaceae</taxon>
        <taxon>Mycoplasmoides</taxon>
    </lineage>
</organism>
<name>A0ABC7ZI85_MYCGT</name>